<evidence type="ECO:0000256" key="1">
    <source>
        <dbReference type="ARBA" id="ARBA00007812"/>
    </source>
</evidence>
<dbReference type="EMBL" id="CP121252">
    <property type="protein sequence ID" value="WFP16984.1"/>
    <property type="molecule type" value="Genomic_DNA"/>
</dbReference>
<organism evidence="7 8">
    <name type="scientific">Citricoccus muralis</name>
    <dbReference type="NCBI Taxonomy" id="169134"/>
    <lineage>
        <taxon>Bacteria</taxon>
        <taxon>Bacillati</taxon>
        <taxon>Actinomycetota</taxon>
        <taxon>Actinomycetes</taxon>
        <taxon>Micrococcales</taxon>
        <taxon>Micrococcaceae</taxon>
        <taxon>Citricoccus</taxon>
    </lineage>
</organism>
<dbReference type="InterPro" id="IPR029035">
    <property type="entry name" value="DHS-like_NAD/FAD-binding_dom"/>
</dbReference>
<dbReference type="RefSeq" id="WP_278158186.1">
    <property type="nucleotide sequence ID" value="NZ_CP121252.1"/>
</dbReference>
<dbReference type="PANTHER" id="PTHR18968">
    <property type="entry name" value="THIAMINE PYROPHOSPHATE ENZYMES"/>
    <property type="match status" value="1"/>
</dbReference>
<comment type="similarity">
    <text evidence="1 3">Belongs to the TPP enzyme family.</text>
</comment>
<dbReference type="InterPro" id="IPR012000">
    <property type="entry name" value="Thiamin_PyroP_enz_cen_dom"/>
</dbReference>
<evidence type="ECO:0000313" key="7">
    <source>
        <dbReference type="EMBL" id="WFP16984.1"/>
    </source>
</evidence>
<evidence type="ECO:0000256" key="3">
    <source>
        <dbReference type="RuleBase" id="RU362132"/>
    </source>
</evidence>
<keyword evidence="8" id="KW-1185">Reference proteome</keyword>
<evidence type="ECO:0000259" key="5">
    <source>
        <dbReference type="Pfam" id="PF02775"/>
    </source>
</evidence>
<feature type="domain" description="Thiamine pyrophosphate enzyme central" evidence="4">
    <location>
        <begin position="217"/>
        <end position="326"/>
    </location>
</feature>
<accession>A0ABY8H761</accession>
<dbReference type="InterPro" id="IPR045229">
    <property type="entry name" value="TPP_enz"/>
</dbReference>
<keyword evidence="2 3" id="KW-0786">Thiamine pyrophosphate</keyword>
<name>A0ABY8H761_9MICC</name>
<evidence type="ECO:0000259" key="6">
    <source>
        <dbReference type="Pfam" id="PF02776"/>
    </source>
</evidence>
<dbReference type="SUPFAM" id="SSF52518">
    <property type="entry name" value="Thiamin diphosphate-binding fold (THDP-binding)"/>
    <property type="match status" value="2"/>
</dbReference>
<dbReference type="Gene3D" id="3.40.50.1220">
    <property type="entry name" value="TPP-binding domain"/>
    <property type="match status" value="1"/>
</dbReference>
<dbReference type="Gene3D" id="3.40.50.970">
    <property type="match status" value="2"/>
</dbReference>
<dbReference type="Pfam" id="PF00205">
    <property type="entry name" value="TPP_enzyme_M"/>
    <property type="match status" value="1"/>
</dbReference>
<dbReference type="InterPro" id="IPR012001">
    <property type="entry name" value="Thiamin_PyroP_enz_TPP-bd_dom"/>
</dbReference>
<dbReference type="PANTHER" id="PTHR18968:SF13">
    <property type="entry name" value="ACETOLACTATE SYNTHASE CATALYTIC SUBUNIT, MITOCHONDRIAL"/>
    <property type="match status" value="1"/>
</dbReference>
<feature type="domain" description="Thiamine pyrophosphate enzyme TPP-binding" evidence="5">
    <location>
        <begin position="416"/>
        <end position="567"/>
    </location>
</feature>
<dbReference type="InterPro" id="IPR011766">
    <property type="entry name" value="TPP_enzyme_TPP-bd"/>
</dbReference>
<gene>
    <name evidence="7" type="ORF">P8192_02340</name>
</gene>
<protein>
    <submittedName>
        <fullName evidence="7">Thiamine pyrophosphate-binding protein</fullName>
    </submittedName>
</protein>
<reference evidence="7 8" key="1">
    <citation type="submission" date="2023-04" db="EMBL/GenBank/DDBJ databases">
        <title>Funneling lignin-derived compounds into biodiesel using alkali-halophilic Citricoccus sp. P2.</title>
        <authorList>
            <person name="Luo C.-B."/>
        </authorList>
    </citation>
    <scope>NUCLEOTIDE SEQUENCE [LARGE SCALE GENOMIC DNA]</scope>
    <source>
        <strain evidence="7 8">P2</strain>
    </source>
</reference>
<dbReference type="SUPFAM" id="SSF52467">
    <property type="entry name" value="DHS-like NAD/FAD-binding domain"/>
    <property type="match status" value="1"/>
</dbReference>
<dbReference type="Pfam" id="PF02775">
    <property type="entry name" value="TPP_enzyme_C"/>
    <property type="match status" value="1"/>
</dbReference>
<evidence type="ECO:0000256" key="2">
    <source>
        <dbReference type="ARBA" id="ARBA00023052"/>
    </source>
</evidence>
<dbReference type="Proteomes" id="UP001219037">
    <property type="component" value="Chromosome"/>
</dbReference>
<dbReference type="CDD" id="cd07035">
    <property type="entry name" value="TPP_PYR_POX_like"/>
    <property type="match status" value="1"/>
</dbReference>
<sequence>MTITTDSARAQHSVDEPAAQPTVAMAIAAVIRERTDHLFGLMGNGNAHVISELTHSGFPYTSARHEVATVTMADAYFRASGKIAAATTTYGAGFTNALTGLAEARLARIPLVLLVGDRPSSGARFFDIDQTLVCEGLDVEVITVNETEVTAQAHRAFDRAEQTQSPVVLALPYDLATAPVERADSDAIDSAAPEQTGQAGRTIEAPALTESQRAGLSEAAELLRAAHRPLILSGRGVVLSHTGNTLEQVGDHLGALYMNSFTACNVVDSPWNLGIAGGFTRRHRLEVARQADVVVVAGASMNTFQLRYGTLFAADATVIRLESDPHAPAPALENPLHTVHGDLAALAPALLDLVAATPSPENTWRDEVAFVTTPEFGALAPVEDTTELGPDGRLNPRVVFAALEHVLPQRRSLVMDGGHFLGWAPMYLSVPDPRGLIAVGTAFQSIGLGFGSAGGVTVARPDHTTVMITGDGGGLMALADLETVIRTARAAGTRAIVVAVNDAAYGAELHQYAVKGLDDEAMLIDDVDFSALGRALGADGMRMHRLADLQRLREWIDTHETGVFVLDVPVSQSFVAEYMRESVFGPNA</sequence>
<dbReference type="Pfam" id="PF02776">
    <property type="entry name" value="TPP_enzyme_N"/>
    <property type="match status" value="1"/>
</dbReference>
<dbReference type="InterPro" id="IPR029061">
    <property type="entry name" value="THDP-binding"/>
</dbReference>
<dbReference type="CDD" id="cd00568">
    <property type="entry name" value="TPP_enzymes"/>
    <property type="match status" value="1"/>
</dbReference>
<evidence type="ECO:0000313" key="8">
    <source>
        <dbReference type="Proteomes" id="UP001219037"/>
    </source>
</evidence>
<feature type="domain" description="Thiamine pyrophosphate enzyme N-terminal TPP-binding" evidence="6">
    <location>
        <begin position="22"/>
        <end position="124"/>
    </location>
</feature>
<proteinExistence type="inferred from homology"/>
<evidence type="ECO:0000259" key="4">
    <source>
        <dbReference type="Pfam" id="PF00205"/>
    </source>
</evidence>